<evidence type="ECO:0000256" key="1">
    <source>
        <dbReference type="ARBA" id="ARBA00022801"/>
    </source>
</evidence>
<dbReference type="GO" id="GO:0016787">
    <property type="term" value="F:hydrolase activity"/>
    <property type="evidence" value="ECO:0007669"/>
    <property type="project" value="UniProtKB-KW"/>
</dbReference>
<proteinExistence type="predicted"/>
<accession>A0A381W914</accession>
<name>A0A381W914_9ZZZZ</name>
<evidence type="ECO:0000313" key="3">
    <source>
        <dbReference type="EMBL" id="SVA48781.1"/>
    </source>
</evidence>
<dbReference type="InterPro" id="IPR005181">
    <property type="entry name" value="SASA"/>
</dbReference>
<evidence type="ECO:0000259" key="2">
    <source>
        <dbReference type="Pfam" id="PF03629"/>
    </source>
</evidence>
<reference evidence="3" key="1">
    <citation type="submission" date="2018-05" db="EMBL/GenBank/DDBJ databases">
        <authorList>
            <person name="Lanie J.A."/>
            <person name="Ng W.-L."/>
            <person name="Kazmierczak K.M."/>
            <person name="Andrzejewski T.M."/>
            <person name="Davidsen T.M."/>
            <person name="Wayne K.J."/>
            <person name="Tettelin H."/>
            <person name="Glass J.I."/>
            <person name="Rusch D."/>
            <person name="Podicherti R."/>
            <person name="Tsui H.-C.T."/>
            <person name="Winkler M.E."/>
        </authorList>
    </citation>
    <scope>NUCLEOTIDE SEQUENCE</scope>
</reference>
<keyword evidence="1" id="KW-0378">Hydrolase</keyword>
<organism evidence="3">
    <name type="scientific">marine metagenome</name>
    <dbReference type="NCBI Taxonomy" id="408172"/>
    <lineage>
        <taxon>unclassified sequences</taxon>
        <taxon>metagenomes</taxon>
        <taxon>ecological metagenomes</taxon>
    </lineage>
</organism>
<gene>
    <name evidence="3" type="ORF">METZ01_LOCUS101635</name>
</gene>
<feature type="non-terminal residue" evidence="3">
    <location>
        <position position="179"/>
    </location>
</feature>
<dbReference type="SUPFAM" id="SSF52266">
    <property type="entry name" value="SGNH hydrolase"/>
    <property type="match status" value="1"/>
</dbReference>
<dbReference type="InterPro" id="IPR036514">
    <property type="entry name" value="SGNH_hydro_sf"/>
</dbReference>
<dbReference type="AlphaFoldDB" id="A0A381W914"/>
<dbReference type="Pfam" id="PF03629">
    <property type="entry name" value="SASA"/>
    <property type="match status" value="1"/>
</dbReference>
<feature type="domain" description="Sialate O-acetylesterase" evidence="2">
    <location>
        <begin position="22"/>
        <end position="140"/>
    </location>
</feature>
<sequence length="179" mass="19904">MARFSILLWCSLFATSIAHAKLKVVVLAGQSNMQGAGQVEMKENSRNGGQGTLAYLVKNEKTAKKYAHLVNKKGEWITRKDVWIRYDDRQDGLRPGFGFRNSSIGPELGFGTMVGDAINEPVLLIKTCWGGKNVMVDFRSPSGGMPPKALMERMLAGKKKREPDATMKDVEAQVGFYYR</sequence>
<dbReference type="EMBL" id="UINC01011014">
    <property type="protein sequence ID" value="SVA48781.1"/>
    <property type="molecule type" value="Genomic_DNA"/>
</dbReference>
<dbReference type="Gene3D" id="3.40.50.1110">
    <property type="entry name" value="SGNH hydrolase"/>
    <property type="match status" value="1"/>
</dbReference>
<protein>
    <recommendedName>
        <fullName evidence="2">Sialate O-acetylesterase domain-containing protein</fullName>
    </recommendedName>
</protein>